<accession>A0A0E9SK75</accession>
<dbReference type="EMBL" id="GBXM01067684">
    <property type="protein sequence ID" value="JAH40893.1"/>
    <property type="molecule type" value="Transcribed_RNA"/>
</dbReference>
<protein>
    <submittedName>
        <fullName evidence="1">Uncharacterized protein</fullName>
    </submittedName>
</protein>
<reference evidence="1" key="1">
    <citation type="submission" date="2014-11" db="EMBL/GenBank/DDBJ databases">
        <authorList>
            <person name="Amaro Gonzalez C."/>
        </authorList>
    </citation>
    <scope>NUCLEOTIDE SEQUENCE</scope>
</reference>
<proteinExistence type="predicted"/>
<evidence type="ECO:0000313" key="1">
    <source>
        <dbReference type="EMBL" id="JAH40893.1"/>
    </source>
</evidence>
<sequence length="30" mass="3352">MPISELLEPLPDPHLYFASLSKPANWGSLQ</sequence>
<reference evidence="1" key="2">
    <citation type="journal article" date="2015" name="Fish Shellfish Immunol.">
        <title>Early steps in the European eel (Anguilla anguilla)-Vibrio vulnificus interaction in the gills: Role of the RtxA13 toxin.</title>
        <authorList>
            <person name="Callol A."/>
            <person name="Pajuelo D."/>
            <person name="Ebbesson L."/>
            <person name="Teles M."/>
            <person name="MacKenzie S."/>
            <person name="Amaro C."/>
        </authorList>
    </citation>
    <scope>NUCLEOTIDE SEQUENCE</scope>
</reference>
<name>A0A0E9SK75_ANGAN</name>
<organism evidence="1">
    <name type="scientific">Anguilla anguilla</name>
    <name type="common">European freshwater eel</name>
    <name type="synonym">Muraena anguilla</name>
    <dbReference type="NCBI Taxonomy" id="7936"/>
    <lineage>
        <taxon>Eukaryota</taxon>
        <taxon>Metazoa</taxon>
        <taxon>Chordata</taxon>
        <taxon>Craniata</taxon>
        <taxon>Vertebrata</taxon>
        <taxon>Euteleostomi</taxon>
        <taxon>Actinopterygii</taxon>
        <taxon>Neopterygii</taxon>
        <taxon>Teleostei</taxon>
        <taxon>Anguilliformes</taxon>
        <taxon>Anguillidae</taxon>
        <taxon>Anguilla</taxon>
    </lineage>
</organism>
<dbReference type="AlphaFoldDB" id="A0A0E9SK75"/>